<feature type="compositionally biased region" description="Gly residues" evidence="1">
    <location>
        <begin position="304"/>
        <end position="316"/>
    </location>
</feature>
<gene>
    <name evidence="3" type="ORF">CGLO_07718</name>
</gene>
<feature type="region of interest" description="Disordered" evidence="1">
    <location>
        <begin position="160"/>
        <end position="211"/>
    </location>
</feature>
<evidence type="ECO:0000256" key="2">
    <source>
        <dbReference type="SAM" id="Phobius"/>
    </source>
</evidence>
<dbReference type="Proteomes" id="UP000015530">
    <property type="component" value="Unassembled WGS sequence"/>
</dbReference>
<keyword evidence="2" id="KW-1133">Transmembrane helix</keyword>
<feature type="compositionally biased region" description="Low complexity" evidence="1">
    <location>
        <begin position="109"/>
        <end position="140"/>
    </location>
</feature>
<dbReference type="eggNOG" id="ENOG502RESU">
    <property type="taxonomic scope" value="Eukaryota"/>
</dbReference>
<dbReference type="OrthoDB" id="4842416at2759"/>
<feature type="compositionally biased region" description="Basic and acidic residues" evidence="1">
    <location>
        <begin position="354"/>
        <end position="363"/>
    </location>
</feature>
<feature type="compositionally biased region" description="Polar residues" evidence="1">
    <location>
        <begin position="237"/>
        <end position="257"/>
    </location>
</feature>
<feature type="compositionally biased region" description="Polar residues" evidence="1">
    <location>
        <begin position="718"/>
        <end position="744"/>
    </location>
</feature>
<proteinExistence type="predicted"/>
<feature type="compositionally biased region" description="Polar residues" evidence="1">
    <location>
        <begin position="644"/>
        <end position="666"/>
    </location>
</feature>
<feature type="compositionally biased region" description="Polar residues" evidence="1">
    <location>
        <begin position="292"/>
        <end position="302"/>
    </location>
</feature>
<feature type="compositionally biased region" description="Low complexity" evidence="1">
    <location>
        <begin position="566"/>
        <end position="588"/>
    </location>
</feature>
<feature type="compositionally biased region" description="Polar residues" evidence="1">
    <location>
        <begin position="384"/>
        <end position="393"/>
    </location>
</feature>
<dbReference type="STRING" id="1237896.T0LLR3"/>
<keyword evidence="2" id="KW-0812">Transmembrane</keyword>
<name>T0LLR3_COLGC</name>
<feature type="compositionally biased region" description="Polar residues" evidence="1">
    <location>
        <begin position="172"/>
        <end position="196"/>
    </location>
</feature>
<sequence>MYSPPYSIGGHRSISHENRSVSRENRSVARQITRELSQDGNHRTPRNMSHGTSHRSSSQSYGNSKDATRSDPRRRSHSISHQVSRTISHDPTCDICNDATSCDKCRQGSVGTSHSSSSDISRTFSHTMPQSTSYTTYSGGDSRIGSGDFSKSFSQSLLYGGSSHKDHGGSSNDNSNAMTESYSRDFPQSTSYATRSGDSHHDSTDFSQGGRHSFLQSFHRSSYDGHGDVPKALNYAPKNSSHMVSESFSPDLPQSPSWEIRTDVNRHGSGNNDTSHEACCDICSGGSSSSSNEASNQVSHVSRNGGGGGLGGGGGFYEDWSNHSHRPQSPTHDRAHNISGIIVGDRSNKVTGDAPKHKTRDIDGPMGNTSGRVSTTTHTTSNNAPPNVSSNTSTHDHTTRHDGPHGASREVTNNNSREQTTGSHVVNHTHEHRPAPKGFLQGITEDSESIRSHSNGSHTHHHSKHDHRGGGHTVVSRNHGSERDDTVRSHNSVPSSNSHEHGHGHNHGSHTITNNSSGHNDTTKTHNDIPGNNLSSGHRHNHGGHTIINNSSSHNDTTRSYNNVPNNNSGSDGHNHSYNNTTTSSGGKDTTKTHHNVPGNNPSPEHGHGGHTVITNSSGGKDRPRSYQIAPGTTSSSDHEHNRGGTTTIATSSGHPKNTGSHTGITGDTPHSGKHHHTPSTGLNGHPTVPHTSEPTIPQKPSSQGPPQLALSREVPQPATSRPSTSKGVPSLPPISQLTASRQVPPQPSTSYPSTSQGIPSQPLDSQPLTSQVPSSQAPPQAVTMQRSTGPPPQGPPQEPPTQPPAPRGQPQGSPPQGTSSHYVHEKDRFNSPTFSETSHNHGESDEHRRVGKSITRHGWRRFLHGWMIHIPAIILTAIILWLASRERYWYGLAGPSRVRLTPKGVEVFLLFAFKIYEIFVILSLSAMAISMFRRRLIGDGVRLGFLTGAYRVGDFRYIFSLPFWRHGFLSLSFWEMMLALFVLFATIFSLLLLPAAGALLLPSLQWYGMNHNKAFGGVSAPLLYQTQPDQVWPTLFTDGAPWNNTPVCVEAEGIYNAACPAGGFTTVWNWAKGYSTTGLQNTVTFSSPSTNLSRQLMITEVTADPDTRDPPVLSTTPSHHFNINFGLVKNYIENGNTITEDDSQYRLNTRRVNAQNPDSSSPIYQPFIQSLCNVVPKSDVIANNGSLVYPLASLNCFGDATCLQMKRASPARSLDVSAWDSEECHLQLITTDFFVFQNGTPIIEVAGQLPDVNGDYRKDRLFACTMLATWVAAEVSTDSSECGALVSDLNDPETMIETYQKTSFSGNSEGYVMKFDPSWFQYLSPVSFASSVAFNGSDALRYYNPPESLVRNFVDAEVAQNITNPRITNSTIDSARAEVFLAKVFGVYLTDAIARTGSSSTALIRSESGQSANQLPVVNSNVQSNVHFNIKGGTPANETTGPTVVKHISGRAAQDDLLSESMGFDFGVERYGWGTGKPSRALEFGKAILYMYFAVLILYLLTVVGGLLLELCGLYPSMRVLSIVPWWDLQGLLVLAMRTPPPGDGDFADAGAGVTSSHVWRKRVRAMADLEHNVQLVYNDDTVRDELDKTGKEKYF</sequence>
<feature type="transmembrane region" description="Helical" evidence="2">
    <location>
        <begin position="1488"/>
        <end position="1510"/>
    </location>
</feature>
<feature type="compositionally biased region" description="Low complexity" evidence="1">
    <location>
        <begin position="368"/>
        <end position="383"/>
    </location>
</feature>
<dbReference type="EMBL" id="AMYD01001548">
    <property type="protein sequence ID" value="EQB52641.1"/>
    <property type="molecule type" value="Genomic_DNA"/>
</dbReference>
<feature type="region of interest" description="Disordered" evidence="1">
    <location>
        <begin position="229"/>
        <end position="852"/>
    </location>
</feature>
<comment type="caution">
    <text evidence="3">The sequence shown here is derived from an EMBL/GenBank/DDBJ whole genome shotgun (WGS) entry which is preliminary data.</text>
</comment>
<feature type="compositionally biased region" description="Basic and acidic residues" evidence="1">
    <location>
        <begin position="479"/>
        <end position="488"/>
    </location>
</feature>
<protein>
    <submittedName>
        <fullName evidence="3">Uncharacterized protein</fullName>
    </submittedName>
</protein>
<feature type="compositionally biased region" description="Polar residues" evidence="1">
    <location>
        <begin position="410"/>
        <end position="426"/>
    </location>
</feature>
<feature type="compositionally biased region" description="Low complexity" evidence="1">
    <location>
        <begin position="809"/>
        <end position="821"/>
    </location>
</feature>
<reference evidence="4" key="1">
    <citation type="journal article" date="2013" name="Mol. Plant Microbe Interact.">
        <title>Global aspects of pacC regulation of pathogenicity genes in Colletotrichum gloeosporioides as revealed by transcriptome analysis.</title>
        <authorList>
            <person name="Alkan N."/>
            <person name="Meng X."/>
            <person name="Friedlander G."/>
            <person name="Reuveni E."/>
            <person name="Sukno S."/>
            <person name="Sherman A."/>
            <person name="Thon M."/>
            <person name="Fluhr R."/>
            <person name="Prusky D."/>
        </authorList>
    </citation>
    <scope>NUCLEOTIDE SEQUENCE [LARGE SCALE GENOMIC DNA]</scope>
    <source>
        <strain evidence="4">Cg-14</strain>
    </source>
</reference>
<feature type="transmembrane region" description="Helical" evidence="2">
    <location>
        <begin position="908"/>
        <end position="930"/>
    </location>
</feature>
<evidence type="ECO:0000313" key="3">
    <source>
        <dbReference type="EMBL" id="EQB52641.1"/>
    </source>
</evidence>
<keyword evidence="2" id="KW-0472">Membrane</keyword>
<feature type="compositionally biased region" description="Pro residues" evidence="1">
    <location>
        <begin position="790"/>
        <end position="808"/>
    </location>
</feature>
<feature type="compositionally biased region" description="Basic and acidic residues" evidence="1">
    <location>
        <begin position="839"/>
        <end position="849"/>
    </location>
</feature>
<dbReference type="HOGENOM" id="CLU_004999_0_0_1"/>
<feature type="transmembrane region" description="Helical" evidence="2">
    <location>
        <begin position="863"/>
        <end position="884"/>
    </location>
</feature>
<evidence type="ECO:0000256" key="1">
    <source>
        <dbReference type="SAM" id="MobiDB-lite"/>
    </source>
</evidence>
<organism evidence="3 4">
    <name type="scientific">Colletotrichum gloeosporioides (strain Cg-14)</name>
    <name type="common">Anthracnose fungus</name>
    <name type="synonym">Glomerella cingulata</name>
    <dbReference type="NCBI Taxonomy" id="1237896"/>
    <lineage>
        <taxon>Eukaryota</taxon>
        <taxon>Fungi</taxon>
        <taxon>Dikarya</taxon>
        <taxon>Ascomycota</taxon>
        <taxon>Pezizomycotina</taxon>
        <taxon>Sordariomycetes</taxon>
        <taxon>Hypocreomycetidae</taxon>
        <taxon>Glomerellales</taxon>
        <taxon>Glomerellaceae</taxon>
        <taxon>Colletotrichum</taxon>
        <taxon>Colletotrichum gloeosporioides species complex</taxon>
    </lineage>
</organism>
<feature type="compositionally biased region" description="Polar residues" evidence="1">
    <location>
        <begin position="758"/>
        <end position="785"/>
    </location>
</feature>
<evidence type="ECO:0000313" key="4">
    <source>
        <dbReference type="Proteomes" id="UP000015530"/>
    </source>
</evidence>
<feature type="compositionally biased region" description="Basic and acidic residues" evidence="1">
    <location>
        <begin position="394"/>
        <end position="408"/>
    </location>
</feature>
<feature type="compositionally biased region" description="Polar residues" evidence="1">
    <location>
        <begin position="547"/>
        <end position="565"/>
    </location>
</feature>
<feature type="region of interest" description="Disordered" evidence="1">
    <location>
        <begin position="104"/>
        <end position="141"/>
    </location>
</feature>
<feature type="compositionally biased region" description="Low complexity" evidence="1">
    <location>
        <begin position="49"/>
        <end position="60"/>
    </location>
</feature>
<feature type="region of interest" description="Disordered" evidence="1">
    <location>
        <begin position="1"/>
        <end position="90"/>
    </location>
</feature>
<feature type="compositionally biased region" description="Basic residues" evidence="1">
    <location>
        <begin position="458"/>
        <end position="467"/>
    </location>
</feature>
<feature type="compositionally biased region" description="Polar residues" evidence="1">
    <location>
        <begin position="690"/>
        <end position="706"/>
    </location>
</feature>
<feature type="transmembrane region" description="Helical" evidence="2">
    <location>
        <begin position="980"/>
        <end position="1002"/>
    </location>
</feature>
<feature type="compositionally biased region" description="Basic and acidic residues" evidence="1">
    <location>
        <begin position="14"/>
        <end position="42"/>
    </location>
</feature>
<accession>T0LLR3</accession>